<evidence type="ECO:0000313" key="1">
    <source>
        <dbReference type="EMBL" id="KAL3592530.1"/>
    </source>
</evidence>
<dbReference type="Proteomes" id="UP000309997">
    <property type="component" value="Unassembled WGS sequence"/>
</dbReference>
<sequence length="67" mass="7715">MKYVLSSKLDCTNSMQFLRKLMEAMGPGTRFKINDTDECKARMTRILQLLFGIQVDATAQKLFLILK</sequence>
<comment type="caution">
    <text evidence="1">The sequence shown here is derived from an EMBL/GenBank/DDBJ whole genome shotgun (WGS) entry which is preliminary data.</text>
</comment>
<name>A0ACC4CD60_POPAL</name>
<dbReference type="EMBL" id="RCHU02000005">
    <property type="protein sequence ID" value="KAL3592530.1"/>
    <property type="molecule type" value="Genomic_DNA"/>
</dbReference>
<keyword evidence="2" id="KW-1185">Reference proteome</keyword>
<proteinExistence type="predicted"/>
<organism evidence="1 2">
    <name type="scientific">Populus alba</name>
    <name type="common">White poplar</name>
    <dbReference type="NCBI Taxonomy" id="43335"/>
    <lineage>
        <taxon>Eukaryota</taxon>
        <taxon>Viridiplantae</taxon>
        <taxon>Streptophyta</taxon>
        <taxon>Embryophyta</taxon>
        <taxon>Tracheophyta</taxon>
        <taxon>Spermatophyta</taxon>
        <taxon>Magnoliopsida</taxon>
        <taxon>eudicotyledons</taxon>
        <taxon>Gunneridae</taxon>
        <taxon>Pentapetalae</taxon>
        <taxon>rosids</taxon>
        <taxon>fabids</taxon>
        <taxon>Malpighiales</taxon>
        <taxon>Salicaceae</taxon>
        <taxon>Saliceae</taxon>
        <taxon>Populus</taxon>
    </lineage>
</organism>
<accession>A0ACC4CD60</accession>
<evidence type="ECO:0000313" key="2">
    <source>
        <dbReference type="Proteomes" id="UP000309997"/>
    </source>
</evidence>
<reference evidence="1 2" key="1">
    <citation type="journal article" date="2024" name="Plant Biotechnol. J.">
        <title>Genome and CRISPR/Cas9 system of a widespread forest tree (Populus alba) in the world.</title>
        <authorList>
            <person name="Liu Y.J."/>
            <person name="Jiang P.F."/>
            <person name="Han X.M."/>
            <person name="Li X.Y."/>
            <person name="Wang H.M."/>
            <person name="Wang Y.J."/>
            <person name="Wang X.X."/>
            <person name="Zeng Q.Y."/>
        </authorList>
    </citation>
    <scope>NUCLEOTIDE SEQUENCE [LARGE SCALE GENOMIC DNA]</scope>
    <source>
        <strain evidence="2">cv. PAL-ZL1</strain>
    </source>
</reference>
<gene>
    <name evidence="1" type="ORF">D5086_011170</name>
</gene>
<protein>
    <submittedName>
        <fullName evidence="1">Uncharacterized protein</fullName>
    </submittedName>
</protein>